<evidence type="ECO:0000313" key="6">
    <source>
        <dbReference type="Proteomes" id="UP000274504"/>
    </source>
</evidence>
<evidence type="ECO:0000313" key="5">
    <source>
        <dbReference type="EMBL" id="VUZ49239.1"/>
    </source>
</evidence>
<dbReference type="Proteomes" id="UP000321570">
    <property type="component" value="Unassembled WGS sequence"/>
</dbReference>
<dbReference type="InterPro" id="IPR008493">
    <property type="entry name" value="Hikeshi-like_N"/>
</dbReference>
<dbReference type="EMBL" id="CABIJS010000328">
    <property type="protein sequence ID" value="VUZ49239.1"/>
    <property type="molecule type" value="Genomic_DNA"/>
</dbReference>
<dbReference type="Pfam" id="PF21057">
    <property type="entry name" value="Hikeshi-like_C"/>
    <property type="match status" value="1"/>
</dbReference>
<dbReference type="GO" id="GO:0061608">
    <property type="term" value="F:nuclear import signal receptor activity"/>
    <property type="evidence" value="ECO:0007669"/>
    <property type="project" value="TreeGrafter"/>
</dbReference>
<dbReference type="WBParaSite" id="HDID_0000647701-mRNA-1">
    <property type="protein sequence ID" value="HDID_0000647701-mRNA-1"/>
    <property type="gene ID" value="HDID_0000647701"/>
</dbReference>
<reference evidence="5 7" key="3">
    <citation type="submission" date="2019-07" db="EMBL/GenBank/DDBJ databases">
        <authorList>
            <person name="Jastrzebski P J."/>
            <person name="Paukszto L."/>
            <person name="Jastrzebski P J."/>
        </authorList>
    </citation>
    <scope>NUCLEOTIDE SEQUENCE [LARGE SCALE GENOMIC DNA]</scope>
    <source>
        <strain evidence="5 7">WMS-il1</strain>
    </source>
</reference>
<reference evidence="4 6" key="2">
    <citation type="submission" date="2018-11" db="EMBL/GenBank/DDBJ databases">
        <authorList>
            <consortium name="Pathogen Informatics"/>
        </authorList>
    </citation>
    <scope>NUCLEOTIDE SEQUENCE [LARGE SCALE GENOMIC DNA]</scope>
</reference>
<dbReference type="GO" id="GO:0005634">
    <property type="term" value="C:nucleus"/>
    <property type="evidence" value="ECO:0007669"/>
    <property type="project" value="TreeGrafter"/>
</dbReference>
<keyword evidence="7" id="KW-1185">Reference proteome</keyword>
<dbReference type="Pfam" id="PF05603">
    <property type="entry name" value="Hikeshi-like_N"/>
    <property type="match status" value="1"/>
</dbReference>
<evidence type="ECO:0000256" key="1">
    <source>
        <dbReference type="ARBA" id="ARBA00006623"/>
    </source>
</evidence>
<dbReference type="GO" id="GO:0006606">
    <property type="term" value="P:protein import into nucleus"/>
    <property type="evidence" value="ECO:0007669"/>
    <property type="project" value="TreeGrafter"/>
</dbReference>
<dbReference type="STRING" id="6216.A0A0R3SNG2"/>
<evidence type="ECO:0000259" key="2">
    <source>
        <dbReference type="Pfam" id="PF05603"/>
    </source>
</evidence>
<dbReference type="OrthoDB" id="10248398at2759"/>
<name>A0A0R3SNG2_HYMDI</name>
<evidence type="ECO:0000313" key="7">
    <source>
        <dbReference type="Proteomes" id="UP000321570"/>
    </source>
</evidence>
<dbReference type="AlphaFoldDB" id="A0A0R3SNG2"/>
<dbReference type="InterPro" id="IPR048364">
    <property type="entry name" value="Hikeshi-like_C"/>
</dbReference>
<dbReference type="EMBL" id="UYSG01005568">
    <property type="protein sequence ID" value="VDL58792.1"/>
    <property type="molecule type" value="Genomic_DNA"/>
</dbReference>
<protein>
    <submittedName>
        <fullName evidence="8">DUF775 domain-containing protein</fullName>
    </submittedName>
</protein>
<evidence type="ECO:0000313" key="8">
    <source>
        <dbReference type="WBParaSite" id="HDID_0000647701-mRNA-1"/>
    </source>
</evidence>
<dbReference type="PANTHER" id="PTHR12925:SF0">
    <property type="entry name" value="PROTEIN HIKESHI"/>
    <property type="match status" value="1"/>
</dbReference>
<sequence length="198" mass="21466">MFAALLTGQIVQPNFVEVSPGKFLLDLPPLGKSNHVVVFLTGQAPLPEGYGAGVHFGIVENGQTLWSYLGFLSNERPSAIFKVSGLKPNLLSQVANPFQSFSNFSTGDVLSAQLGISLEPFCELSAQTSALDGSSNSNILDDKVGFTRFAAENLFNFASGFAQEVPGISEAYVPLSAIKRWYDSIQRKLSLDPNFWKK</sequence>
<evidence type="ECO:0000259" key="3">
    <source>
        <dbReference type="Pfam" id="PF21057"/>
    </source>
</evidence>
<accession>A0A0R3SNG2</accession>
<proteinExistence type="inferred from homology"/>
<organism evidence="8">
    <name type="scientific">Hymenolepis diminuta</name>
    <name type="common">Rat tapeworm</name>
    <dbReference type="NCBI Taxonomy" id="6216"/>
    <lineage>
        <taxon>Eukaryota</taxon>
        <taxon>Metazoa</taxon>
        <taxon>Spiralia</taxon>
        <taxon>Lophotrochozoa</taxon>
        <taxon>Platyhelminthes</taxon>
        <taxon>Cestoda</taxon>
        <taxon>Eucestoda</taxon>
        <taxon>Cyclophyllidea</taxon>
        <taxon>Hymenolepididae</taxon>
        <taxon>Hymenolepis</taxon>
    </lineage>
</organism>
<dbReference type="InterPro" id="IPR031318">
    <property type="entry name" value="OPI10"/>
</dbReference>
<dbReference type="Proteomes" id="UP000274504">
    <property type="component" value="Unassembled WGS sequence"/>
</dbReference>
<reference evidence="8" key="1">
    <citation type="submission" date="2017-02" db="UniProtKB">
        <authorList>
            <consortium name="WormBaseParasite"/>
        </authorList>
    </citation>
    <scope>IDENTIFICATION</scope>
</reference>
<evidence type="ECO:0000313" key="4">
    <source>
        <dbReference type="EMBL" id="VDL58792.1"/>
    </source>
</evidence>
<dbReference type="GO" id="GO:0005829">
    <property type="term" value="C:cytosol"/>
    <property type="evidence" value="ECO:0007669"/>
    <property type="project" value="TreeGrafter"/>
</dbReference>
<comment type="similarity">
    <text evidence="1">Belongs to the OPI10 family.</text>
</comment>
<feature type="domain" description="Hikeshi-like N-terminal" evidence="2">
    <location>
        <begin position="6"/>
        <end position="132"/>
    </location>
</feature>
<feature type="domain" description="Hikeshi-like C-terminal" evidence="3">
    <location>
        <begin position="151"/>
        <end position="198"/>
    </location>
</feature>
<gene>
    <name evidence="4" type="ORF">HDID_LOCUS6474</name>
    <name evidence="5" type="ORF">WMSIL1_LOCUS8392</name>
</gene>
<dbReference type="PANTHER" id="PTHR12925">
    <property type="entry name" value="HIKESHI FAMILY MEMBER"/>
    <property type="match status" value="1"/>
</dbReference>